<dbReference type="Gene3D" id="3.40.190.10">
    <property type="entry name" value="Periplasmic binding protein-like II"/>
    <property type="match status" value="1"/>
</dbReference>
<dbReference type="Gene3D" id="3.90.76.10">
    <property type="entry name" value="Dipeptide-binding Protein, Domain 1"/>
    <property type="match status" value="1"/>
</dbReference>
<gene>
    <name evidence="7" type="ORF">G9U51_09470</name>
</gene>
<dbReference type="EMBL" id="JAAOIV010000006">
    <property type="protein sequence ID" value="NHN56004.1"/>
    <property type="molecule type" value="Genomic_DNA"/>
</dbReference>
<dbReference type="GO" id="GO:0015833">
    <property type="term" value="P:peptide transport"/>
    <property type="evidence" value="ECO:0007669"/>
    <property type="project" value="TreeGrafter"/>
</dbReference>
<dbReference type="Gene3D" id="3.10.105.10">
    <property type="entry name" value="Dipeptide-binding Protein, Domain 3"/>
    <property type="match status" value="1"/>
</dbReference>
<evidence type="ECO:0000256" key="2">
    <source>
        <dbReference type="ARBA" id="ARBA00005695"/>
    </source>
</evidence>
<dbReference type="GO" id="GO:0042597">
    <property type="term" value="C:periplasmic space"/>
    <property type="evidence" value="ECO:0007669"/>
    <property type="project" value="UniProtKB-ARBA"/>
</dbReference>
<organism evidence="7 8">
    <name type="scientific">Metallococcus carri</name>
    <dbReference type="NCBI Taxonomy" id="1656884"/>
    <lineage>
        <taxon>Bacteria</taxon>
        <taxon>Bacillati</taxon>
        <taxon>Actinomycetota</taxon>
        <taxon>Actinomycetes</taxon>
        <taxon>Micrococcales</taxon>
        <taxon>Dermacoccaceae</taxon>
        <taxon>Metallococcus</taxon>
    </lineage>
</organism>
<dbReference type="InterPro" id="IPR000914">
    <property type="entry name" value="SBP_5_dom"/>
</dbReference>
<accession>A0A967B0Y4</accession>
<dbReference type="Proteomes" id="UP000744769">
    <property type="component" value="Unassembled WGS sequence"/>
</dbReference>
<feature type="signal peptide" evidence="5">
    <location>
        <begin position="1"/>
        <end position="19"/>
    </location>
</feature>
<evidence type="ECO:0000313" key="7">
    <source>
        <dbReference type="EMBL" id="NHN56004.1"/>
    </source>
</evidence>
<comment type="similarity">
    <text evidence="2">Belongs to the bacterial solute-binding protein 5 family.</text>
</comment>
<dbReference type="PROSITE" id="PS51257">
    <property type="entry name" value="PROKAR_LIPOPROTEIN"/>
    <property type="match status" value="1"/>
</dbReference>
<dbReference type="SUPFAM" id="SSF53850">
    <property type="entry name" value="Periplasmic binding protein-like II"/>
    <property type="match status" value="1"/>
</dbReference>
<feature type="domain" description="Solute-binding protein family 5" evidence="6">
    <location>
        <begin position="77"/>
        <end position="428"/>
    </location>
</feature>
<evidence type="ECO:0000256" key="3">
    <source>
        <dbReference type="ARBA" id="ARBA00022448"/>
    </source>
</evidence>
<dbReference type="CDD" id="cd08512">
    <property type="entry name" value="PBP2_NikA_DppA_OppA_like_7"/>
    <property type="match status" value="1"/>
</dbReference>
<proteinExistence type="inferred from homology"/>
<dbReference type="PANTHER" id="PTHR30290:SF10">
    <property type="entry name" value="PERIPLASMIC OLIGOPEPTIDE-BINDING PROTEIN-RELATED"/>
    <property type="match status" value="1"/>
</dbReference>
<evidence type="ECO:0000256" key="4">
    <source>
        <dbReference type="ARBA" id="ARBA00022729"/>
    </source>
</evidence>
<feature type="chain" id="PRO_5037651648" evidence="5">
    <location>
        <begin position="20"/>
        <end position="516"/>
    </location>
</feature>
<protein>
    <submittedName>
        <fullName evidence="7">ABC transporter substrate-binding protein</fullName>
    </submittedName>
</protein>
<keyword evidence="3" id="KW-0813">Transport</keyword>
<comment type="caution">
    <text evidence="7">The sequence shown here is derived from an EMBL/GenBank/DDBJ whole genome shotgun (WGS) entry which is preliminary data.</text>
</comment>
<dbReference type="RefSeq" id="WP_166196367.1">
    <property type="nucleotide sequence ID" value="NZ_JAAOIV010000006.1"/>
</dbReference>
<comment type="subcellular location">
    <subcellularLocation>
        <location evidence="1">Cell envelope</location>
    </subcellularLocation>
</comment>
<dbReference type="PANTHER" id="PTHR30290">
    <property type="entry name" value="PERIPLASMIC BINDING COMPONENT OF ABC TRANSPORTER"/>
    <property type="match status" value="1"/>
</dbReference>
<dbReference type="InterPro" id="IPR030678">
    <property type="entry name" value="Peptide/Ni-bd"/>
</dbReference>
<dbReference type="GO" id="GO:1904680">
    <property type="term" value="F:peptide transmembrane transporter activity"/>
    <property type="evidence" value="ECO:0007669"/>
    <property type="project" value="TreeGrafter"/>
</dbReference>
<evidence type="ECO:0000256" key="1">
    <source>
        <dbReference type="ARBA" id="ARBA00004196"/>
    </source>
</evidence>
<dbReference type="Pfam" id="PF00496">
    <property type="entry name" value="SBP_bac_5"/>
    <property type="match status" value="1"/>
</dbReference>
<keyword evidence="4 5" id="KW-0732">Signal</keyword>
<dbReference type="GO" id="GO:0043190">
    <property type="term" value="C:ATP-binding cassette (ABC) transporter complex"/>
    <property type="evidence" value="ECO:0007669"/>
    <property type="project" value="InterPro"/>
</dbReference>
<evidence type="ECO:0000259" key="6">
    <source>
        <dbReference type="Pfam" id="PF00496"/>
    </source>
</evidence>
<dbReference type="AlphaFoldDB" id="A0A967B0Y4"/>
<keyword evidence="8" id="KW-1185">Reference proteome</keyword>
<name>A0A967B0Y4_9MICO</name>
<dbReference type="PIRSF" id="PIRSF002741">
    <property type="entry name" value="MppA"/>
    <property type="match status" value="1"/>
</dbReference>
<evidence type="ECO:0000256" key="5">
    <source>
        <dbReference type="SAM" id="SignalP"/>
    </source>
</evidence>
<dbReference type="InterPro" id="IPR039424">
    <property type="entry name" value="SBP_5"/>
</dbReference>
<dbReference type="GO" id="GO:0030313">
    <property type="term" value="C:cell envelope"/>
    <property type="evidence" value="ECO:0007669"/>
    <property type="project" value="UniProtKB-SubCell"/>
</dbReference>
<evidence type="ECO:0000313" key="8">
    <source>
        <dbReference type="Proteomes" id="UP000744769"/>
    </source>
</evidence>
<reference evidence="7" key="1">
    <citation type="submission" date="2020-03" db="EMBL/GenBank/DDBJ databases">
        <title>Draft sequencing of Calidifontibacter sp. DB0510.</title>
        <authorList>
            <person name="Kim D.-U."/>
        </authorList>
    </citation>
    <scope>NUCLEOTIDE SEQUENCE</scope>
    <source>
        <strain evidence="7">DB0510</strain>
    </source>
</reference>
<sequence>MKRLLTTIVAAGLAMPAFVACGGSSSGGGGGSTLVVDDQFDLKSVDPAREFEFTGNLITHQLYETALTFKGSDVKKPVPGICDYTMSFDNKVLTLKVTGKHTFSDGSPVTADDIVFSYQRVQGIAGNPSFLLDGVTVKKVDDKTVTLTSKDPNPQLPFILPNPSLGIVNSKVLQKNGGSTTAKDSAEQFLNKNSQGSGPYMIDTYDVQNKVVLKANPKYAGTKPAYDRIVIQNVQASSQKVNIQGGKTQMALSLGPDQVKGLDASKTQTIKGASTTTIYLWFNMTPAYGKAASNVKFVQAMRHAVDYNALLKLAGDGSVQPGGMVPVTFLGALKSDPNNSYDPAKARQLLAQSGYKGEPISILYSNDVGFGLDDQAQAIQAQVKKVGINLKLNPQPSATSLDAFRSGKSQAGLAYWGADFPDPADYLVFAPGQSLAKRAAWTAAQAPTSTQLATAAGQASGDQARDAAYQKLQQQLNVEGPWIPLFQPVDLLVAATSVKGVALNPLWTVDFGSLTK</sequence>